<dbReference type="Pfam" id="PF00144">
    <property type="entry name" value="Beta-lactamase"/>
    <property type="match status" value="1"/>
</dbReference>
<dbReference type="GO" id="GO:0016787">
    <property type="term" value="F:hydrolase activity"/>
    <property type="evidence" value="ECO:0007669"/>
    <property type="project" value="UniProtKB-KW"/>
</dbReference>
<comment type="caution">
    <text evidence="3">The sequence shown here is derived from an EMBL/GenBank/DDBJ whole genome shotgun (WGS) entry which is preliminary data.</text>
</comment>
<protein>
    <submittedName>
        <fullName evidence="3">Class A beta-lactamase-related serine hydrolase</fullName>
    </submittedName>
</protein>
<feature type="chain" id="PRO_5017442839" evidence="1">
    <location>
        <begin position="27"/>
        <end position="559"/>
    </location>
</feature>
<feature type="signal peptide" evidence="1">
    <location>
        <begin position="1"/>
        <end position="26"/>
    </location>
</feature>
<dbReference type="AlphaFoldDB" id="A0A396RKD1"/>
<dbReference type="InterPro" id="IPR050491">
    <property type="entry name" value="AmpC-like"/>
</dbReference>
<sequence>MMTILKLLCNVALVTATMTGPTTALAASIAQPADFSAQAAALLDAAYPADGPGAAVVVMLGGRVIFSGGRGLADLEARRPITPDTAFRLGSITKQFTAAVILQLVAERRISLDDPISRFFPDYPQPGARATVRQLLNHVSGIQDYSKIPGWMGGEQSLRPNTTADLVAVIRSRPSPSAPGQRWEYNNGGYTMLGAIIEQVSGKPWHQAVTERIAQPLGLATIAYAGKVEGDPATARGYGEEGGRQRPARGVHISVAHAAGGLVGSVSDMARWAQALHHGRVVSPELYREMIRPARLANGSTEPYGFGLRLRQIRGRPVLVHGGAGRGLDTDSAYIPSEDLFVAVFSNSDDAATDPAMLVRRLAALALGEPIPTFTRADIDLRSIEPLFGAYEAKDGPPRRFLARDGKIYIGRGVEEVELFAAGDDRFFDPGGLTWLKIARRADGAHVMEIHRPDAAAADRAVRTGPAPAALAVSPEVLQDYVGSYATEGPVVTVALNADGGLTIAPAGQNPLAMRAVSETEFRIEGGMMRVVFHRENDEVNRLTIYRGARELHGRRVSR</sequence>
<dbReference type="OrthoDB" id="9804448at2"/>
<keyword evidence="1" id="KW-0732">Signal</keyword>
<dbReference type="InterPro" id="IPR012338">
    <property type="entry name" value="Beta-lactam/transpept-like"/>
</dbReference>
<evidence type="ECO:0000313" key="4">
    <source>
        <dbReference type="Proteomes" id="UP000266693"/>
    </source>
</evidence>
<dbReference type="Proteomes" id="UP000266693">
    <property type="component" value="Unassembled WGS sequence"/>
</dbReference>
<accession>A0A396RKD1</accession>
<dbReference type="Gene3D" id="3.40.710.10">
    <property type="entry name" value="DD-peptidase/beta-lactamase superfamily"/>
    <property type="match status" value="1"/>
</dbReference>
<proteinExistence type="predicted"/>
<dbReference type="SUPFAM" id="SSF56601">
    <property type="entry name" value="beta-lactamase/transpeptidase-like"/>
    <property type="match status" value="1"/>
</dbReference>
<dbReference type="EMBL" id="QWLV01000007">
    <property type="protein sequence ID" value="RHW16717.1"/>
    <property type="molecule type" value="Genomic_DNA"/>
</dbReference>
<evidence type="ECO:0000313" key="3">
    <source>
        <dbReference type="EMBL" id="RHW16717.1"/>
    </source>
</evidence>
<evidence type="ECO:0000259" key="2">
    <source>
        <dbReference type="Pfam" id="PF00144"/>
    </source>
</evidence>
<dbReference type="PANTHER" id="PTHR46825">
    <property type="entry name" value="D-ALANYL-D-ALANINE-CARBOXYPEPTIDASE/ENDOPEPTIDASE AMPH"/>
    <property type="match status" value="1"/>
</dbReference>
<organism evidence="3 4">
    <name type="scientific">Sphingomonas gilva</name>
    <dbReference type="NCBI Taxonomy" id="2305907"/>
    <lineage>
        <taxon>Bacteria</taxon>
        <taxon>Pseudomonadati</taxon>
        <taxon>Pseudomonadota</taxon>
        <taxon>Alphaproteobacteria</taxon>
        <taxon>Sphingomonadales</taxon>
        <taxon>Sphingomonadaceae</taxon>
        <taxon>Sphingomonas</taxon>
    </lineage>
</organism>
<name>A0A396RKD1_9SPHN</name>
<reference evidence="3 4" key="1">
    <citation type="submission" date="2018-08" db="EMBL/GenBank/DDBJ databases">
        <title>The multiple taxonomic identification of Sphingomonas gilva.</title>
        <authorList>
            <person name="Zhu D."/>
            <person name="Zheng S."/>
        </authorList>
    </citation>
    <scope>NUCLEOTIDE SEQUENCE [LARGE SCALE GENOMIC DNA]</scope>
    <source>
        <strain evidence="3 4">ZDH117</strain>
    </source>
</reference>
<keyword evidence="3" id="KW-0378">Hydrolase</keyword>
<dbReference type="InterPro" id="IPR001466">
    <property type="entry name" value="Beta-lactam-related"/>
</dbReference>
<dbReference type="PANTHER" id="PTHR46825:SF9">
    <property type="entry name" value="BETA-LACTAMASE-RELATED DOMAIN-CONTAINING PROTEIN"/>
    <property type="match status" value="1"/>
</dbReference>
<evidence type="ECO:0000256" key="1">
    <source>
        <dbReference type="SAM" id="SignalP"/>
    </source>
</evidence>
<keyword evidence="4" id="KW-1185">Reference proteome</keyword>
<feature type="domain" description="Beta-lactamase-related" evidence="2">
    <location>
        <begin position="51"/>
        <end position="361"/>
    </location>
</feature>
<gene>
    <name evidence="3" type="ORF">D1610_13325</name>
</gene>